<dbReference type="AlphaFoldDB" id="A0A0A9Y502"/>
<dbReference type="EMBL" id="GBHO01017421">
    <property type="protein sequence ID" value="JAG26183.1"/>
    <property type="molecule type" value="Transcribed_RNA"/>
</dbReference>
<feature type="region of interest" description="Disordered" evidence="1">
    <location>
        <begin position="1"/>
        <end position="21"/>
    </location>
</feature>
<evidence type="ECO:0000256" key="1">
    <source>
        <dbReference type="SAM" id="MobiDB-lite"/>
    </source>
</evidence>
<evidence type="ECO:0000313" key="3">
    <source>
        <dbReference type="EMBL" id="JAG48546.1"/>
    </source>
</evidence>
<dbReference type="EMBL" id="GBRD01017281">
    <property type="protein sequence ID" value="JAG48546.1"/>
    <property type="molecule type" value="Transcribed_RNA"/>
</dbReference>
<reference evidence="3" key="3">
    <citation type="submission" date="2014-09" db="EMBL/GenBank/DDBJ databases">
        <authorList>
            <person name="Magalhaes I.L.F."/>
            <person name="Oliveira U."/>
            <person name="Santos F.R."/>
            <person name="Vidigal T.H.D.A."/>
            <person name="Brescovit A.D."/>
            <person name="Santos A.J."/>
        </authorList>
    </citation>
    <scope>NUCLEOTIDE SEQUENCE</scope>
</reference>
<sequence length="99" mass="11271">MNLHQLTEQTDEQKRENDIEMESQQYPGTALISRSDQMHVVHIMDECSQGMNVTAMASVVDLQDSKTTGPNDIRYQTYPDRKESPEMAVIFLFCSSNSP</sequence>
<accession>A0A0A9Y502</accession>
<protein>
    <submittedName>
        <fullName evidence="2">Coenzyme PQQ synthesis protein E</fullName>
    </submittedName>
</protein>
<evidence type="ECO:0000313" key="2">
    <source>
        <dbReference type="EMBL" id="JAG26183.1"/>
    </source>
</evidence>
<reference evidence="2" key="1">
    <citation type="journal article" date="2014" name="PLoS ONE">
        <title>Transcriptome-Based Identification of ABC Transporters in the Western Tarnished Plant Bug Lygus hesperus.</title>
        <authorList>
            <person name="Hull J.J."/>
            <person name="Chaney K."/>
            <person name="Geib S.M."/>
            <person name="Fabrick J.A."/>
            <person name="Brent C.S."/>
            <person name="Walsh D."/>
            <person name="Lavine L.C."/>
        </authorList>
    </citation>
    <scope>NUCLEOTIDE SEQUENCE</scope>
</reference>
<reference evidence="2" key="2">
    <citation type="submission" date="2014-07" db="EMBL/GenBank/DDBJ databases">
        <authorList>
            <person name="Hull J."/>
        </authorList>
    </citation>
    <scope>NUCLEOTIDE SEQUENCE</scope>
</reference>
<gene>
    <name evidence="2" type="primary">pqqE_0</name>
    <name evidence="2" type="ORF">CM83_57460</name>
</gene>
<name>A0A0A9Y502_LYGHE</name>
<organism evidence="2">
    <name type="scientific">Lygus hesperus</name>
    <name type="common">Western plant bug</name>
    <dbReference type="NCBI Taxonomy" id="30085"/>
    <lineage>
        <taxon>Eukaryota</taxon>
        <taxon>Metazoa</taxon>
        <taxon>Ecdysozoa</taxon>
        <taxon>Arthropoda</taxon>
        <taxon>Hexapoda</taxon>
        <taxon>Insecta</taxon>
        <taxon>Pterygota</taxon>
        <taxon>Neoptera</taxon>
        <taxon>Paraneoptera</taxon>
        <taxon>Hemiptera</taxon>
        <taxon>Heteroptera</taxon>
        <taxon>Panheteroptera</taxon>
        <taxon>Cimicomorpha</taxon>
        <taxon>Miridae</taxon>
        <taxon>Mirini</taxon>
        <taxon>Lygus</taxon>
    </lineage>
</organism>
<proteinExistence type="predicted"/>